<evidence type="ECO:0000256" key="2">
    <source>
        <dbReference type="SAM" id="MobiDB-lite"/>
    </source>
</evidence>
<evidence type="ECO:0000256" key="1">
    <source>
        <dbReference type="SAM" id="Coils"/>
    </source>
</evidence>
<dbReference type="GO" id="GO:0005929">
    <property type="term" value="C:cilium"/>
    <property type="evidence" value="ECO:0007669"/>
    <property type="project" value="GOC"/>
</dbReference>
<feature type="region of interest" description="Disordered" evidence="2">
    <location>
        <begin position="335"/>
        <end position="432"/>
    </location>
</feature>
<evidence type="ECO:0000313" key="3">
    <source>
        <dbReference type="EMBL" id="NXW69254.1"/>
    </source>
</evidence>
<feature type="compositionally biased region" description="Low complexity" evidence="2">
    <location>
        <begin position="386"/>
        <end position="397"/>
    </location>
</feature>
<reference evidence="3 4" key="1">
    <citation type="submission" date="2019-09" db="EMBL/GenBank/DDBJ databases">
        <title>Bird 10,000 Genomes (B10K) Project - Family phase.</title>
        <authorList>
            <person name="Zhang G."/>
        </authorList>
    </citation>
    <scope>NUCLEOTIDE SEQUENCE [LARGE SCALE GENOMIC DNA]</scope>
    <source>
        <strain evidence="3">B10K-DU-001-67</strain>
        <tissue evidence="3">Muscle</tissue>
    </source>
</reference>
<feature type="coiled-coil region" evidence="1">
    <location>
        <begin position="904"/>
        <end position="1028"/>
    </location>
</feature>
<feature type="region of interest" description="Disordered" evidence="2">
    <location>
        <begin position="125"/>
        <end position="145"/>
    </location>
</feature>
<dbReference type="PANTHER" id="PTHR31540">
    <property type="entry name" value="CENTROSOMAL PROTEIN OF 131 KDA"/>
    <property type="match status" value="1"/>
</dbReference>
<feature type="non-terminal residue" evidence="3">
    <location>
        <position position="1050"/>
    </location>
</feature>
<feature type="compositionally biased region" description="Basic and acidic residues" evidence="2">
    <location>
        <begin position="342"/>
        <end position="361"/>
    </location>
</feature>
<feature type="region of interest" description="Disordered" evidence="2">
    <location>
        <begin position="228"/>
        <end position="247"/>
    </location>
</feature>
<protein>
    <submittedName>
        <fullName evidence="3">CP131 protein</fullName>
    </submittedName>
</protein>
<evidence type="ECO:0000313" key="4">
    <source>
        <dbReference type="Proteomes" id="UP000585317"/>
    </source>
</evidence>
<feature type="coiled-coil region" evidence="1">
    <location>
        <begin position="634"/>
        <end position="690"/>
    </location>
</feature>
<name>A0A7L4E3K3_HIRRU</name>
<dbReference type="Proteomes" id="UP000585317">
    <property type="component" value="Unassembled WGS sequence"/>
</dbReference>
<organism evidence="3 4">
    <name type="scientific">Hirundo rustica</name>
    <name type="common">Barn swallow</name>
    <dbReference type="NCBI Taxonomy" id="43150"/>
    <lineage>
        <taxon>Eukaryota</taxon>
        <taxon>Metazoa</taxon>
        <taxon>Chordata</taxon>
        <taxon>Craniata</taxon>
        <taxon>Vertebrata</taxon>
        <taxon>Euteleostomi</taxon>
        <taxon>Archelosauria</taxon>
        <taxon>Archosauria</taxon>
        <taxon>Dinosauria</taxon>
        <taxon>Saurischia</taxon>
        <taxon>Theropoda</taxon>
        <taxon>Coelurosauria</taxon>
        <taxon>Aves</taxon>
        <taxon>Neognathae</taxon>
        <taxon>Neoaves</taxon>
        <taxon>Telluraves</taxon>
        <taxon>Australaves</taxon>
        <taxon>Passeriformes</taxon>
        <taxon>Sylvioidea</taxon>
        <taxon>Hirundinidae</taxon>
        <taxon>Hirundo</taxon>
    </lineage>
</organism>
<dbReference type="GO" id="GO:0034451">
    <property type="term" value="C:centriolar satellite"/>
    <property type="evidence" value="ECO:0007669"/>
    <property type="project" value="TreeGrafter"/>
</dbReference>
<dbReference type="GO" id="GO:0010824">
    <property type="term" value="P:regulation of centrosome duplication"/>
    <property type="evidence" value="ECO:0007669"/>
    <property type="project" value="TreeGrafter"/>
</dbReference>
<feature type="non-terminal residue" evidence="3">
    <location>
        <position position="1"/>
    </location>
</feature>
<feature type="coiled-coil region" evidence="1">
    <location>
        <begin position="745"/>
        <end position="879"/>
    </location>
</feature>
<comment type="caution">
    <text evidence="3">The sequence shown here is derived from an EMBL/GenBank/DDBJ whole genome shotgun (WGS) entry which is preliminary data.</text>
</comment>
<proteinExistence type="predicted"/>
<keyword evidence="1" id="KW-0175">Coiled coil</keyword>
<dbReference type="AlphaFoldDB" id="A0A7L4E3K3"/>
<accession>A0A7L4E3K3</accession>
<dbReference type="EMBL" id="VZZX01002142">
    <property type="protein sequence ID" value="NXW69254.1"/>
    <property type="molecule type" value="Genomic_DNA"/>
</dbReference>
<gene>
    <name evidence="3" type="primary">Cep131</name>
    <name evidence="3" type="ORF">HIRRUS_R00380</name>
</gene>
<dbReference type="GO" id="GO:0035735">
    <property type="term" value="P:intraciliary transport involved in cilium assembly"/>
    <property type="evidence" value="ECO:0007669"/>
    <property type="project" value="InterPro"/>
</dbReference>
<dbReference type="PANTHER" id="PTHR31540:SF1">
    <property type="entry name" value="CENTROSOMAL PROTEIN OF 131 KDA"/>
    <property type="match status" value="1"/>
</dbReference>
<sequence length="1050" mass="119344">MKSTRSCCSVQSPDVAGLVLTGLPAPVSRRPGSASPAKLVARSVSVAADGKAKRNGPEDAGSRAMNNLRRSNSTTQVNQRLNGSHSSEQAGDFLAFFEADPGGRKKLATLSKTSPERKTTWNILDDQPRAFPGSSGSHGLEPPSGMRRKEATVLLAANFTANNRSNKGAMGNCVTTMVHNNYSTAEKGPAPKSSNQAPSSLNNVIKATSNEDGEGSSSFVKSQKNFSSNNIMTHNNNSSSSVPRRREVTEEEAERFIQQVNLAAVTIQRWYRRHSQRHRTAAAALGRLMAAKREERQQRMEEGNILDLQERKDEERRKIREEKARLARHAAIQELQQKRAQKASETKRSAEELVLVKESRRGPKKKPGAKPASARNVSPAGSLTKANNAEPNSPSAARELEGSGLGALGSVPSPDPGAEDKLQDVSSRGTGNEDLETAVTAGSRAPSKVTLNELLDTLRLLEEEPELLPPPKLLKKDRCAWMDREPSSNSLTADNLEKFGKLNHPPGVPEDGALLSEAKLQSIISFLDEMEKSEQERPRSAASATQREGFLLEEELAHVEQVSAVATEVTSSMMRLKLEVEEKKRAISLLQTALAQQRELTDRHVKQTEKELSHQLRLQREQYEAAIQRHLAFIDQLLDDKKVLSEKCEAVVAELKQVDHKYGQKISQMQEQHKLEIKKLKELMSATEKVRREKWIEEKTKKIKEITVKGLEPEIQKLVAKHREDIRQLKLLHEAELLRSDERAAQRYGRQAQELRGLLEREKEEQSQRERERARQRCEQQLEQEEQALELQRRRLYAEVAEEKERLSQQAARQRAEAEELRRQLEANSSALTRALRDEYAKEKEEQERRHQAELKVLKDQLELEKQAWEANYVKKEEAWLLSRERELREEMRKERDKEIELVIQRLEADTSLAKEECERAAENRIKRIRDKYEVELQELERSERKLQERCNELKGRLAELEGDSIRLQGLLKHKEQELEESRKVSEEQSLARASLTEVGRQELADRLVGTEEENARLKAEMAELRARQHLELDRLVRDKDRELEEVHRR</sequence>
<dbReference type="InterPro" id="IPR030465">
    <property type="entry name" value="CEP131"/>
</dbReference>
<feature type="compositionally biased region" description="Polar residues" evidence="2">
    <location>
        <begin position="228"/>
        <end position="237"/>
    </location>
</feature>